<comment type="caution">
    <text evidence="1">The sequence shown here is derived from an EMBL/GenBank/DDBJ whole genome shotgun (WGS) entry which is preliminary data.</text>
</comment>
<proteinExistence type="predicted"/>
<accession>A0AAV1VKP1</accession>
<evidence type="ECO:0000313" key="1">
    <source>
        <dbReference type="EMBL" id="CAK7946910.1"/>
    </source>
</evidence>
<dbReference type="AlphaFoldDB" id="A0AAV1VKP1"/>
<reference evidence="1" key="1">
    <citation type="submission" date="2024-01" db="EMBL/GenBank/DDBJ databases">
        <authorList>
            <person name="Webb A."/>
        </authorList>
    </citation>
    <scope>NUCLEOTIDE SEQUENCE</scope>
    <source>
        <strain evidence="1">Pm1</strain>
    </source>
</reference>
<protein>
    <submittedName>
        <fullName evidence="1">Uncharacterized protein</fullName>
    </submittedName>
</protein>
<name>A0AAV1VKP1_9STRA</name>
<dbReference type="Proteomes" id="UP001162060">
    <property type="component" value="Unassembled WGS sequence"/>
</dbReference>
<dbReference type="EMBL" id="CAKLBY020000378">
    <property type="protein sequence ID" value="CAK7946910.1"/>
    <property type="molecule type" value="Genomic_DNA"/>
</dbReference>
<sequence>MGIQREGGETGLVKSRKELLGAGRVRFVAARVHMVRKTDEVTVLL</sequence>
<organism evidence="1 2">
    <name type="scientific">Peronospora matthiolae</name>
    <dbReference type="NCBI Taxonomy" id="2874970"/>
    <lineage>
        <taxon>Eukaryota</taxon>
        <taxon>Sar</taxon>
        <taxon>Stramenopiles</taxon>
        <taxon>Oomycota</taxon>
        <taxon>Peronosporomycetes</taxon>
        <taxon>Peronosporales</taxon>
        <taxon>Peronosporaceae</taxon>
        <taxon>Peronospora</taxon>
    </lineage>
</organism>
<gene>
    <name evidence="1" type="ORF">PM001_LOCUS32060</name>
</gene>
<evidence type="ECO:0000313" key="2">
    <source>
        <dbReference type="Proteomes" id="UP001162060"/>
    </source>
</evidence>